<reference evidence="4" key="1">
    <citation type="submission" date="2025-08" db="UniProtKB">
        <authorList>
            <consortium name="RefSeq"/>
        </authorList>
    </citation>
    <scope>IDENTIFICATION</scope>
</reference>
<protein>
    <submittedName>
        <fullName evidence="4">Protein CPR-5 isoform X1</fullName>
    </submittedName>
</protein>
<organism evidence="3 4">
    <name type="scientific">Nelumbo nucifera</name>
    <name type="common">Sacred lotus</name>
    <dbReference type="NCBI Taxonomy" id="4432"/>
    <lineage>
        <taxon>Eukaryota</taxon>
        <taxon>Viridiplantae</taxon>
        <taxon>Streptophyta</taxon>
        <taxon>Embryophyta</taxon>
        <taxon>Tracheophyta</taxon>
        <taxon>Spermatophyta</taxon>
        <taxon>Magnoliopsida</taxon>
        <taxon>Proteales</taxon>
        <taxon>Nelumbonaceae</taxon>
        <taxon>Nelumbo</taxon>
    </lineage>
</organism>
<keyword evidence="2" id="KW-0472">Membrane</keyword>
<dbReference type="FunCoup" id="A0A1U7Z4Z1">
    <property type="interactions" value="1761"/>
</dbReference>
<dbReference type="GeneID" id="104589300"/>
<dbReference type="RefSeq" id="XP_010245863.1">
    <property type="nucleotide sequence ID" value="XM_010247561.2"/>
</dbReference>
<dbReference type="GO" id="GO:0010090">
    <property type="term" value="P:trichome morphogenesis"/>
    <property type="evidence" value="ECO:0007669"/>
    <property type="project" value="InterPro"/>
</dbReference>
<proteinExistence type="predicted"/>
<feature type="region of interest" description="Disordered" evidence="1">
    <location>
        <begin position="76"/>
        <end position="98"/>
    </location>
</feature>
<evidence type="ECO:0000313" key="4">
    <source>
        <dbReference type="RefSeq" id="XP_010245863.1"/>
    </source>
</evidence>
<keyword evidence="3" id="KW-1185">Reference proteome</keyword>
<name>A0A1U7Z4Z1_NELNU</name>
<dbReference type="InParanoid" id="A0A1U7Z4Z1"/>
<accession>A0A1U7Z4Z1</accession>
<feature type="transmembrane region" description="Helical" evidence="2">
    <location>
        <begin position="450"/>
        <end position="471"/>
    </location>
</feature>
<evidence type="ECO:0000256" key="2">
    <source>
        <dbReference type="SAM" id="Phobius"/>
    </source>
</evidence>
<feature type="transmembrane region" description="Helical" evidence="2">
    <location>
        <begin position="560"/>
        <end position="580"/>
    </location>
</feature>
<sequence>MEVATSSLATESTSPGFTLTTEDEVEEVGKGPTVQTTANHFNRTVEVPPADANAELCSSPCQNSIPINNGGTVIRKKKKKNKELTDFSSSGSGASSSLSYFSHQRNGLRGVTIKSQTPKVSIRHSRRNESDLDALALPLGMSIAAVVAQVLDTNNAARERIPVDHLSKIFMLAVKESLANAFGYKFDCFAKNFGKSFQSTLRTLQLINETSHNKERNDCNLRLQNCHQEMVPPDSFDKQDPISNCDMKNCHIEAIPPQAPFSTVEEMQESVISESINQDLILHGQINQQLACISSSTMGSGFNQSMVSTLKQSVIEQARSNDLKAFEIGLTMERMKLKESQLVLNSDSNRLERFKLSMGISKASFKAEKFKNQLEETRHAELLKKCIDCLVAGLVIMSASLAYGAYVYSYDRIMEATESCVPLSKESKSWWVPKPVSSFNSGLQMLRCQVIVVSRMLFGILMILAIAYLLLQRSSTSKQVMPVTFILLLLGVFCGFVGKLCIDTLGGSGYHWLFFWEALCLLHFFANICTSVLFSALHGPISVSPGAEAKTILPYSMRRFAFYAIALLFLPLLGGLMPFASPNEWKDHFSLLISESVVVYRE</sequence>
<feature type="region of interest" description="Disordered" evidence="1">
    <location>
        <begin position="1"/>
        <end position="40"/>
    </location>
</feature>
<evidence type="ECO:0000256" key="1">
    <source>
        <dbReference type="SAM" id="MobiDB-lite"/>
    </source>
</evidence>
<dbReference type="STRING" id="4432.A0A1U7Z4Z1"/>
<feature type="compositionally biased region" description="Low complexity" evidence="1">
    <location>
        <begin position="87"/>
        <end position="98"/>
    </location>
</feature>
<dbReference type="PANTHER" id="PTHR35322">
    <property type="entry name" value="PROTEIN CPR-5"/>
    <property type="match status" value="1"/>
</dbReference>
<feature type="compositionally biased region" description="Polar residues" evidence="1">
    <location>
        <begin position="1"/>
        <end position="20"/>
    </location>
</feature>
<keyword evidence="2" id="KW-0812">Transmembrane</keyword>
<dbReference type="AlphaFoldDB" id="A0A1U7Z4Z1"/>
<dbReference type="eggNOG" id="ENOG502QU8R">
    <property type="taxonomic scope" value="Eukaryota"/>
</dbReference>
<feature type="transmembrane region" description="Helical" evidence="2">
    <location>
        <begin position="514"/>
        <end position="539"/>
    </location>
</feature>
<dbReference type="GO" id="GO:0006952">
    <property type="term" value="P:defense response"/>
    <property type="evidence" value="ECO:0007669"/>
    <property type="project" value="InterPro"/>
</dbReference>
<gene>
    <name evidence="4" type="primary">LOC104589300</name>
</gene>
<dbReference type="GO" id="GO:0010150">
    <property type="term" value="P:leaf senescence"/>
    <property type="evidence" value="ECO:0007669"/>
    <property type="project" value="InterPro"/>
</dbReference>
<dbReference type="KEGG" id="nnu:104589300"/>
<dbReference type="OrthoDB" id="2017423at2759"/>
<dbReference type="PANTHER" id="PTHR35322:SF2">
    <property type="entry name" value="PROTEIN CPR-5"/>
    <property type="match status" value="1"/>
</dbReference>
<feature type="transmembrane region" description="Helical" evidence="2">
    <location>
        <begin position="483"/>
        <end position="502"/>
    </location>
</feature>
<dbReference type="OMA" id="YWEVLCS"/>
<keyword evidence="2" id="KW-1133">Transmembrane helix</keyword>
<dbReference type="InterPro" id="IPR044708">
    <property type="entry name" value="CPR5"/>
</dbReference>
<dbReference type="Proteomes" id="UP000189703">
    <property type="component" value="Unplaced"/>
</dbReference>
<evidence type="ECO:0000313" key="3">
    <source>
        <dbReference type="Proteomes" id="UP000189703"/>
    </source>
</evidence>